<keyword evidence="8" id="KW-1185">Reference proteome</keyword>
<dbReference type="Gene3D" id="3.30.1490.20">
    <property type="entry name" value="ATP-grasp fold, A domain"/>
    <property type="match status" value="1"/>
</dbReference>
<dbReference type="GO" id="GO:0005737">
    <property type="term" value="C:cytoplasm"/>
    <property type="evidence" value="ECO:0007669"/>
    <property type="project" value="UniProtKB-SubCell"/>
</dbReference>
<dbReference type="InterPro" id="IPR004344">
    <property type="entry name" value="TTL/TTLL_fam"/>
</dbReference>
<dbReference type="GO" id="GO:0015630">
    <property type="term" value="C:microtubule cytoskeleton"/>
    <property type="evidence" value="ECO:0007669"/>
    <property type="project" value="TreeGrafter"/>
</dbReference>
<dbReference type="GO" id="GO:0005524">
    <property type="term" value="F:ATP binding"/>
    <property type="evidence" value="ECO:0007669"/>
    <property type="project" value="UniProtKB-KW"/>
</dbReference>
<organism evidence="7 8">
    <name type="scientific">Cymbomonas tetramitiformis</name>
    <dbReference type="NCBI Taxonomy" id="36881"/>
    <lineage>
        <taxon>Eukaryota</taxon>
        <taxon>Viridiplantae</taxon>
        <taxon>Chlorophyta</taxon>
        <taxon>Pyramimonadophyceae</taxon>
        <taxon>Pyramimonadales</taxon>
        <taxon>Pyramimonadaceae</taxon>
        <taxon>Cymbomonas</taxon>
    </lineage>
</organism>
<dbReference type="Pfam" id="PF03133">
    <property type="entry name" value="TTL"/>
    <property type="match status" value="1"/>
</dbReference>
<evidence type="ECO:0000313" key="7">
    <source>
        <dbReference type="EMBL" id="KAK3270888.1"/>
    </source>
</evidence>
<dbReference type="InterPro" id="IPR051437">
    <property type="entry name" value="TTLL_monoglycylase"/>
</dbReference>
<keyword evidence="3" id="KW-0436">Ligase</keyword>
<comment type="caution">
    <text evidence="7">The sequence shown here is derived from an EMBL/GenBank/DDBJ whole genome shotgun (WGS) entry which is preliminary data.</text>
</comment>
<dbReference type="Gene3D" id="3.30.470.20">
    <property type="entry name" value="ATP-grasp fold, B domain"/>
    <property type="match status" value="1"/>
</dbReference>
<name>A0AAE0L3P6_9CHLO</name>
<keyword evidence="2" id="KW-0963">Cytoplasm</keyword>
<dbReference type="AlphaFoldDB" id="A0AAE0L3P6"/>
<evidence type="ECO:0000256" key="6">
    <source>
        <dbReference type="SAM" id="MobiDB-lite"/>
    </source>
</evidence>
<feature type="compositionally biased region" description="Basic and acidic residues" evidence="6">
    <location>
        <begin position="1"/>
        <end position="26"/>
    </location>
</feature>
<keyword evidence="4" id="KW-0547">Nucleotide-binding</keyword>
<dbReference type="InterPro" id="IPR013815">
    <property type="entry name" value="ATP_grasp_subdomain_1"/>
</dbReference>
<evidence type="ECO:0000256" key="2">
    <source>
        <dbReference type="ARBA" id="ARBA00022490"/>
    </source>
</evidence>
<dbReference type="Proteomes" id="UP001190700">
    <property type="component" value="Unassembled WGS sequence"/>
</dbReference>
<evidence type="ECO:0000256" key="3">
    <source>
        <dbReference type="ARBA" id="ARBA00022598"/>
    </source>
</evidence>
<protein>
    <submittedName>
        <fullName evidence="7">Uncharacterized protein</fullName>
    </submittedName>
</protein>
<dbReference type="PANTHER" id="PTHR45870:SF2">
    <property type="entry name" value="TUBULIN MONOGLYCYLASE TTLL3"/>
    <property type="match status" value="1"/>
</dbReference>
<keyword evidence="5" id="KW-0067">ATP-binding</keyword>
<accession>A0AAE0L3P6</accession>
<evidence type="ECO:0000313" key="8">
    <source>
        <dbReference type="Proteomes" id="UP001190700"/>
    </source>
</evidence>
<gene>
    <name evidence="7" type="ORF">CYMTET_20735</name>
</gene>
<evidence type="ECO:0000256" key="4">
    <source>
        <dbReference type="ARBA" id="ARBA00022741"/>
    </source>
</evidence>
<feature type="region of interest" description="Disordered" evidence="6">
    <location>
        <begin position="1"/>
        <end position="33"/>
    </location>
</feature>
<dbReference type="EMBL" id="LGRX02010153">
    <property type="protein sequence ID" value="KAK3270888.1"/>
    <property type="molecule type" value="Genomic_DNA"/>
</dbReference>
<proteinExistence type="predicted"/>
<sequence length="578" mass="64310">MTGVPAEKKALASDRQTKPLSQKDPKTASAPTGKRKTFTLIGSDYECIREVLLARGWVERNPMLNEPVDFFWARSRKQINFRELPEHTVVNYFDWRPEPGEPGIGAITSKWGLAATLTSDRAGWEGLCDPVDFFPRCYDLKELGGQEAFEIDFKWTAAEAILKRTLEFGVQGIVAATLEAMEIALRVVKQKLSHLNFLQEDDSCSEEAVEAHPSLSQAQWDVLLNFPGFSERPVKSEPLRQLTPDEAEISRFAQLESEAKSILERLAVKCPQSAIDGLHNVWISKPASASRGRKIQCFNTLSHMKNLMMVSERSGVMPKKWQAARDKLLERQRQRQQQREAEGDVRARFGRDVTAKASQEIRNPVVLKRLEKQKQHQERIELGKAQAEDAGRRGSMAAVEGQQMRWVVQKYIERPMTMGGGRKCDIRQAVLVSSWNPVTIWMYSECYMRICEDAFDPYDVHNVYGQISGVDVGRCTSETQEGYHATELKDGQQDIFSHGGDAKAASLPPARHAGTAAIVAHVTPERWRDKVAPGMSWPGCVPALAVAPGMSQPGCVQALAVAPGMTGLGGAGSQLPQE</sequence>
<dbReference type="PANTHER" id="PTHR45870">
    <property type="entry name" value="TUBULIN MONOGLYCYLASE TTLL3"/>
    <property type="match status" value="1"/>
</dbReference>
<comment type="subcellular location">
    <subcellularLocation>
        <location evidence="1">Cytoplasm</location>
    </subcellularLocation>
</comment>
<evidence type="ECO:0000256" key="5">
    <source>
        <dbReference type="ARBA" id="ARBA00022840"/>
    </source>
</evidence>
<reference evidence="7 8" key="1">
    <citation type="journal article" date="2015" name="Genome Biol. Evol.">
        <title>Comparative Genomics of a Bacterivorous Green Alga Reveals Evolutionary Causalities and Consequences of Phago-Mixotrophic Mode of Nutrition.</title>
        <authorList>
            <person name="Burns J.A."/>
            <person name="Paasch A."/>
            <person name="Narechania A."/>
            <person name="Kim E."/>
        </authorList>
    </citation>
    <scope>NUCLEOTIDE SEQUENCE [LARGE SCALE GENOMIC DNA]</scope>
    <source>
        <strain evidence="7 8">PLY_AMNH</strain>
    </source>
</reference>
<evidence type="ECO:0000256" key="1">
    <source>
        <dbReference type="ARBA" id="ARBA00004496"/>
    </source>
</evidence>
<dbReference type="GO" id="GO:0070736">
    <property type="term" value="F:protein-glycine ligase activity, initiating"/>
    <property type="evidence" value="ECO:0007669"/>
    <property type="project" value="TreeGrafter"/>
</dbReference>